<accession>G2YZ78</accession>
<evidence type="ECO:0000313" key="2">
    <source>
        <dbReference type="Proteomes" id="UP000008177"/>
    </source>
</evidence>
<organism evidence="1 2">
    <name type="scientific">Botryotinia fuckeliana (strain T4)</name>
    <name type="common">Noble rot fungus</name>
    <name type="synonym">Botrytis cinerea</name>
    <dbReference type="NCBI Taxonomy" id="999810"/>
    <lineage>
        <taxon>Eukaryota</taxon>
        <taxon>Fungi</taxon>
        <taxon>Dikarya</taxon>
        <taxon>Ascomycota</taxon>
        <taxon>Pezizomycotina</taxon>
        <taxon>Leotiomycetes</taxon>
        <taxon>Helotiales</taxon>
        <taxon>Sclerotiniaceae</taxon>
        <taxon>Botrytis</taxon>
    </lineage>
</organism>
<dbReference type="InParanoid" id="G2YZ78"/>
<gene>
    <name evidence="1" type="ORF">BofuT4_P141880.1</name>
</gene>
<dbReference type="AlphaFoldDB" id="G2YZ78"/>
<dbReference type="OrthoDB" id="3563282at2759"/>
<protein>
    <submittedName>
        <fullName evidence="1">Uncharacterized protein</fullName>
    </submittedName>
</protein>
<sequence length="116" mass="13504">MSPSVHTVQSIDEEKSFTKFVLLSNEIQLLIWEFAVVAILPRIVEFEANFPKSDGRLIKTQLYTGRATANQRYRDDMWPIIDYHGRFTVRCAFSTDFQHVNGSPLFSYTPPVYLER</sequence>
<name>G2YZ78_BOTF4</name>
<dbReference type="EMBL" id="FQ790362">
    <property type="protein sequence ID" value="CCD56926.1"/>
    <property type="molecule type" value="Genomic_DNA"/>
</dbReference>
<dbReference type="HOGENOM" id="CLU_2096516_0_0_1"/>
<reference evidence="2" key="1">
    <citation type="journal article" date="2011" name="PLoS Genet.">
        <title>Genomic analysis of the necrotrophic fungal pathogens Sclerotinia sclerotiorum and Botrytis cinerea.</title>
        <authorList>
            <person name="Amselem J."/>
            <person name="Cuomo C.A."/>
            <person name="van Kan J.A."/>
            <person name="Viaud M."/>
            <person name="Benito E.P."/>
            <person name="Couloux A."/>
            <person name="Coutinho P.M."/>
            <person name="de Vries R.P."/>
            <person name="Dyer P.S."/>
            <person name="Fillinger S."/>
            <person name="Fournier E."/>
            <person name="Gout L."/>
            <person name="Hahn M."/>
            <person name="Kohn L."/>
            <person name="Lapalu N."/>
            <person name="Plummer K.M."/>
            <person name="Pradier J.M."/>
            <person name="Quevillon E."/>
            <person name="Sharon A."/>
            <person name="Simon A."/>
            <person name="ten Have A."/>
            <person name="Tudzynski B."/>
            <person name="Tudzynski P."/>
            <person name="Wincker P."/>
            <person name="Andrew M."/>
            <person name="Anthouard V."/>
            <person name="Beever R.E."/>
            <person name="Beffa R."/>
            <person name="Benoit I."/>
            <person name="Bouzid O."/>
            <person name="Brault B."/>
            <person name="Chen Z."/>
            <person name="Choquer M."/>
            <person name="Collemare J."/>
            <person name="Cotton P."/>
            <person name="Danchin E.G."/>
            <person name="Da Silva C."/>
            <person name="Gautier A."/>
            <person name="Giraud C."/>
            <person name="Giraud T."/>
            <person name="Gonzalez C."/>
            <person name="Grossetete S."/>
            <person name="Guldener U."/>
            <person name="Henrissat B."/>
            <person name="Howlett B.J."/>
            <person name="Kodira C."/>
            <person name="Kretschmer M."/>
            <person name="Lappartient A."/>
            <person name="Leroch M."/>
            <person name="Levis C."/>
            <person name="Mauceli E."/>
            <person name="Neuveglise C."/>
            <person name="Oeser B."/>
            <person name="Pearson M."/>
            <person name="Poulain J."/>
            <person name="Poussereau N."/>
            <person name="Quesneville H."/>
            <person name="Rascle C."/>
            <person name="Schumacher J."/>
            <person name="Segurens B."/>
            <person name="Sexton A."/>
            <person name="Silva E."/>
            <person name="Sirven C."/>
            <person name="Soanes D.M."/>
            <person name="Talbot N.J."/>
            <person name="Templeton M."/>
            <person name="Yandava C."/>
            <person name="Yarden O."/>
            <person name="Zeng Q."/>
            <person name="Rollins J.A."/>
            <person name="Lebrun M.H."/>
            <person name="Dickman M."/>
        </authorList>
    </citation>
    <scope>NUCLEOTIDE SEQUENCE [LARGE SCALE GENOMIC DNA]</scope>
    <source>
        <strain evidence="2">T4</strain>
    </source>
</reference>
<proteinExistence type="predicted"/>
<dbReference type="Proteomes" id="UP000008177">
    <property type="component" value="Unplaced contigs"/>
</dbReference>
<evidence type="ECO:0000313" key="1">
    <source>
        <dbReference type="EMBL" id="CCD56926.1"/>
    </source>
</evidence>